<dbReference type="RefSeq" id="WP_153461217.1">
    <property type="nucleotide sequence ID" value="NZ_WBOF01000001.1"/>
</dbReference>
<reference evidence="5 6" key="1">
    <citation type="submission" date="2019-09" db="EMBL/GenBank/DDBJ databases">
        <title>Genome Sequences of Streptomyces kaniharaensis ATCC 21070.</title>
        <authorList>
            <person name="Zhu W."/>
            <person name="De Crecy-Lagard V."/>
            <person name="Richards N.G."/>
        </authorList>
    </citation>
    <scope>NUCLEOTIDE SEQUENCE [LARGE SCALE GENOMIC DNA]</scope>
    <source>
        <strain evidence="5 6">SF-557</strain>
    </source>
</reference>
<dbReference type="AlphaFoldDB" id="A0A6N7KNA2"/>
<evidence type="ECO:0000259" key="3">
    <source>
        <dbReference type="Pfam" id="PF00675"/>
    </source>
</evidence>
<sequence>MGHMPAVGVGVHYDVGFRSEPEQRTGFAHLFEHLMFQGSESVARLEHFQRVQAAGGTANGSTHQDYTDYYQVVPAAALEQVLFLEADRMRAPRLTEESLRTQVEVVKEEIRLNVLNRPYGGFPWTVLPGVLYDTYPNAHNGYGDFRDLERATLDECAAFFDTYYSPANAVLTIAGDFDPVEALALVRRHFEDIPARPRPAAVPLAEPPLTGARTGEHPDRHAPAPALAAGYRMPDPATELDAYLAQMLLSTVLTGAPTARLKRRLLHDTRLVTDVSTGCGLFGALTARAPDTFLVVATHDAATAPERILDVLDEELADLAAHGPRGDELTCAAMRATAGLHRKHDGLEARTRSLGALEVLYGRAELVDQLPDRLAAVTADQLASAAVALSPDARAVLRLVPTSRPADQELEPVL</sequence>
<evidence type="ECO:0000256" key="1">
    <source>
        <dbReference type="ARBA" id="ARBA00007261"/>
    </source>
</evidence>
<dbReference type="PANTHER" id="PTHR11851">
    <property type="entry name" value="METALLOPROTEASE"/>
    <property type="match status" value="1"/>
</dbReference>
<dbReference type="PANTHER" id="PTHR11851:SF49">
    <property type="entry name" value="MITOCHONDRIAL-PROCESSING PEPTIDASE SUBUNIT ALPHA"/>
    <property type="match status" value="1"/>
</dbReference>
<dbReference type="InterPro" id="IPR011249">
    <property type="entry name" value="Metalloenz_LuxS/M16"/>
</dbReference>
<protein>
    <submittedName>
        <fullName evidence="5">Insulinase family protein</fullName>
    </submittedName>
</protein>
<evidence type="ECO:0000256" key="2">
    <source>
        <dbReference type="SAM" id="MobiDB-lite"/>
    </source>
</evidence>
<dbReference type="GO" id="GO:0046872">
    <property type="term" value="F:metal ion binding"/>
    <property type="evidence" value="ECO:0007669"/>
    <property type="project" value="InterPro"/>
</dbReference>
<accession>A0A6N7KNA2</accession>
<dbReference type="InterPro" id="IPR050361">
    <property type="entry name" value="MPP/UQCRC_Complex"/>
</dbReference>
<evidence type="ECO:0000259" key="4">
    <source>
        <dbReference type="Pfam" id="PF05193"/>
    </source>
</evidence>
<dbReference type="OrthoDB" id="9811314at2"/>
<gene>
    <name evidence="5" type="ORF">F7Q99_11955</name>
</gene>
<comment type="caution">
    <text evidence="5">The sequence shown here is derived from an EMBL/GenBank/DDBJ whole genome shotgun (WGS) entry which is preliminary data.</text>
</comment>
<comment type="similarity">
    <text evidence="1">Belongs to the peptidase M16 family.</text>
</comment>
<dbReference type="Pfam" id="PF05193">
    <property type="entry name" value="Peptidase_M16_C"/>
    <property type="match status" value="1"/>
</dbReference>
<proteinExistence type="inferred from homology"/>
<dbReference type="Proteomes" id="UP000450000">
    <property type="component" value="Unassembled WGS sequence"/>
</dbReference>
<name>A0A6N7KNA2_9ACTN</name>
<dbReference type="Gene3D" id="3.30.830.10">
    <property type="entry name" value="Metalloenzyme, LuxS/M16 peptidase-like"/>
    <property type="match status" value="2"/>
</dbReference>
<evidence type="ECO:0000313" key="6">
    <source>
        <dbReference type="Proteomes" id="UP000450000"/>
    </source>
</evidence>
<dbReference type="InterPro" id="IPR007863">
    <property type="entry name" value="Peptidase_M16_C"/>
</dbReference>
<organism evidence="5 6">
    <name type="scientific">Streptomyces kaniharaensis</name>
    <dbReference type="NCBI Taxonomy" id="212423"/>
    <lineage>
        <taxon>Bacteria</taxon>
        <taxon>Bacillati</taxon>
        <taxon>Actinomycetota</taxon>
        <taxon>Actinomycetes</taxon>
        <taxon>Kitasatosporales</taxon>
        <taxon>Streptomycetaceae</taxon>
        <taxon>Streptomyces</taxon>
    </lineage>
</organism>
<dbReference type="SUPFAM" id="SSF63411">
    <property type="entry name" value="LuxS/MPP-like metallohydrolase"/>
    <property type="match status" value="2"/>
</dbReference>
<keyword evidence="6" id="KW-1185">Reference proteome</keyword>
<feature type="compositionally biased region" description="Low complexity" evidence="2">
    <location>
        <begin position="199"/>
        <end position="209"/>
    </location>
</feature>
<feature type="domain" description="Peptidase M16 N-terminal" evidence="3">
    <location>
        <begin position="6"/>
        <end position="111"/>
    </location>
</feature>
<feature type="domain" description="Peptidase M16 C-terminal" evidence="4">
    <location>
        <begin position="151"/>
        <end position="329"/>
    </location>
</feature>
<dbReference type="InterPro" id="IPR011765">
    <property type="entry name" value="Pept_M16_N"/>
</dbReference>
<dbReference type="EMBL" id="WBOF01000001">
    <property type="protein sequence ID" value="MQS12986.1"/>
    <property type="molecule type" value="Genomic_DNA"/>
</dbReference>
<feature type="region of interest" description="Disordered" evidence="2">
    <location>
        <begin position="199"/>
        <end position="220"/>
    </location>
</feature>
<evidence type="ECO:0000313" key="5">
    <source>
        <dbReference type="EMBL" id="MQS12986.1"/>
    </source>
</evidence>
<dbReference type="Pfam" id="PF00675">
    <property type="entry name" value="Peptidase_M16"/>
    <property type="match status" value="1"/>
</dbReference>